<sequence>MQQLKEANATPHIATPFAQTYFHGTKADLEIGDLIKVGFQSNYENRNLKHVYVAATFHAAMLGAELAAGDGKQRIYLVEATGPVEDDPNVTDKKFPGNPTMSYRSEHPFKVIGEVTVWQGHSAAEISTIKSGLQALRAQGGGGIID</sequence>
<feature type="domain" description="Rifampin ADP-ribosyltransferase" evidence="1">
    <location>
        <begin position="21"/>
        <end position="118"/>
    </location>
</feature>
<dbReference type="InterPro" id="IPR021975">
    <property type="entry name" value="Rifampin_Arr"/>
</dbReference>
<evidence type="ECO:0000313" key="3">
    <source>
        <dbReference type="Proteomes" id="UP001209317"/>
    </source>
</evidence>
<comment type="caution">
    <text evidence="2">The sequence shown here is derived from an EMBL/GenBank/DDBJ whole genome shotgun (WGS) entry which is preliminary data.</text>
</comment>
<gene>
    <name evidence="2" type="primary">arr</name>
    <name evidence="2" type="ORF">OD355_12265</name>
</gene>
<dbReference type="Proteomes" id="UP001209317">
    <property type="component" value="Unassembled WGS sequence"/>
</dbReference>
<evidence type="ECO:0000259" key="1">
    <source>
        <dbReference type="Pfam" id="PF12120"/>
    </source>
</evidence>
<dbReference type="Gene3D" id="3.20.170.40">
    <property type="entry name" value="Rifampin ADP-ribosyltransferase domain"/>
    <property type="match status" value="1"/>
</dbReference>
<dbReference type="NCBIfam" id="NF033144">
    <property type="entry name" value="rifampin_ARR"/>
    <property type="match status" value="1"/>
</dbReference>
<dbReference type="EMBL" id="JAOTPL010000022">
    <property type="protein sequence ID" value="MCU7695294.1"/>
    <property type="molecule type" value="Genomic_DNA"/>
</dbReference>
<dbReference type="AlphaFoldDB" id="A0AAE3LLE1"/>
<keyword evidence="3" id="KW-1185">Reference proteome</keyword>
<organism evidence="2 3">
    <name type="scientific">Haoranjiania flava</name>
    <dbReference type="NCBI Taxonomy" id="1856322"/>
    <lineage>
        <taxon>Bacteria</taxon>
        <taxon>Pseudomonadati</taxon>
        <taxon>Bacteroidota</taxon>
        <taxon>Chitinophagia</taxon>
        <taxon>Chitinophagales</taxon>
        <taxon>Chitinophagaceae</taxon>
        <taxon>Haoranjiania</taxon>
    </lineage>
</organism>
<reference evidence="2" key="1">
    <citation type="submission" date="2022-10" db="EMBL/GenBank/DDBJ databases">
        <authorList>
            <person name="Kim H.S."/>
            <person name="Kim J.-S."/>
            <person name="Suh M.K."/>
            <person name="Eom M.K."/>
            <person name="Lee J.-S."/>
        </authorList>
    </citation>
    <scope>NUCLEOTIDE SEQUENCE</scope>
    <source>
        <strain evidence="2">LIP-5</strain>
    </source>
</reference>
<proteinExistence type="predicted"/>
<accession>A0AAE3LLE1</accession>
<protein>
    <submittedName>
        <fullName evidence="2">NAD(+)--rifampin ADP-ribosyltransferase</fullName>
    </submittedName>
</protein>
<name>A0AAE3LLE1_9BACT</name>
<dbReference type="InterPro" id="IPR038611">
    <property type="entry name" value="Arr_sf"/>
</dbReference>
<dbReference type="Pfam" id="PF12120">
    <property type="entry name" value="Arr-ms"/>
    <property type="match status" value="1"/>
</dbReference>
<evidence type="ECO:0000313" key="2">
    <source>
        <dbReference type="EMBL" id="MCU7695294.1"/>
    </source>
</evidence>
<dbReference type="RefSeq" id="WP_263038782.1">
    <property type="nucleotide sequence ID" value="NZ_JAOTPL010000022.1"/>
</dbReference>